<reference evidence="2" key="1">
    <citation type="submission" date="2023-07" db="EMBL/GenBank/DDBJ databases">
        <title>draft genome sequence of fig (Ficus carica).</title>
        <authorList>
            <person name="Takahashi T."/>
            <person name="Nishimura K."/>
        </authorList>
    </citation>
    <scope>NUCLEOTIDE SEQUENCE</scope>
</reference>
<keyword evidence="3" id="KW-1185">Reference proteome</keyword>
<evidence type="ECO:0000313" key="2">
    <source>
        <dbReference type="EMBL" id="GMN20500.1"/>
    </source>
</evidence>
<feature type="domain" description="Poor homologous synapsis 1 PH" evidence="1">
    <location>
        <begin position="56"/>
        <end position="213"/>
    </location>
</feature>
<dbReference type="EMBL" id="BTGU01007705">
    <property type="protein sequence ID" value="GMN20500.1"/>
    <property type="molecule type" value="Genomic_DNA"/>
</dbReference>
<dbReference type="Proteomes" id="UP001187192">
    <property type="component" value="Unassembled WGS sequence"/>
</dbReference>
<protein>
    <recommendedName>
        <fullName evidence="1">Poor homologous synapsis 1 PH domain-containing protein</fullName>
    </recommendedName>
</protein>
<evidence type="ECO:0000259" key="1">
    <source>
        <dbReference type="Pfam" id="PF25349"/>
    </source>
</evidence>
<comment type="caution">
    <text evidence="2">The sequence shown here is derived from an EMBL/GenBank/DDBJ whole genome shotgun (WGS) entry which is preliminary data.</text>
</comment>
<name>A0AA88CJY6_FICCA</name>
<dbReference type="Pfam" id="PF25349">
    <property type="entry name" value="PH_PHS1"/>
    <property type="match status" value="1"/>
</dbReference>
<sequence length="369" mass="41170">MEKIPYKTSFSNLPPPFWNSLISPKERKKRKEMAGSLAVAVLPSGHEEKLVTAIREQWEVEYSRFFGYPPAASTCPDLVPLPPYLRNRRPLGTWLTSSSPALLRLFVLRSRSGVVLTVYCGDKMQNREPRLLRKITTGFETLGLISSIMLQEEHYVSKLHISWPQVSCVSGFPARGTRAVLVSYRDSAGEIQKFALRFSTLHETEAFISALKVTPLLRVVISEILKGESETEPLSSGFGSAISSQSEFVSSNRPPYRASQGSMFMIPAPVVDYTPELPASSNSKTEQQTFIQETAPFHKFESNFAAFPPSFTSLLTDYCPLADLAADATECEEGQLKSQIAKYMEDSSFQDMLVKVEKVINEMGDDLTL</sequence>
<dbReference type="InterPro" id="IPR057619">
    <property type="entry name" value="PH_PHS1"/>
</dbReference>
<dbReference type="AlphaFoldDB" id="A0AA88CJY6"/>
<evidence type="ECO:0000313" key="3">
    <source>
        <dbReference type="Proteomes" id="UP001187192"/>
    </source>
</evidence>
<proteinExistence type="predicted"/>
<organism evidence="2 3">
    <name type="scientific">Ficus carica</name>
    <name type="common">Common fig</name>
    <dbReference type="NCBI Taxonomy" id="3494"/>
    <lineage>
        <taxon>Eukaryota</taxon>
        <taxon>Viridiplantae</taxon>
        <taxon>Streptophyta</taxon>
        <taxon>Embryophyta</taxon>
        <taxon>Tracheophyta</taxon>
        <taxon>Spermatophyta</taxon>
        <taxon>Magnoliopsida</taxon>
        <taxon>eudicotyledons</taxon>
        <taxon>Gunneridae</taxon>
        <taxon>Pentapetalae</taxon>
        <taxon>rosids</taxon>
        <taxon>fabids</taxon>
        <taxon>Rosales</taxon>
        <taxon>Moraceae</taxon>
        <taxon>Ficeae</taxon>
        <taxon>Ficus</taxon>
    </lineage>
</organism>
<gene>
    <name evidence="2" type="ORF">TIFTF001_050040</name>
</gene>
<accession>A0AA88CJY6</accession>